<proteinExistence type="predicted"/>
<evidence type="ECO:0000313" key="1">
    <source>
        <dbReference type="EMBL" id="OUJ71671.1"/>
    </source>
</evidence>
<sequence>MRSCSNFEFYKPPAAMTTTTLHTLYQELAPCTSSDLSTLLPGGIQREVGHFNVFNLADFWESTSLRSGTPYSCRSFYKISLLR</sequence>
<feature type="non-terminal residue" evidence="1">
    <location>
        <position position="83"/>
    </location>
</feature>
<keyword evidence="2" id="KW-1185">Reference proteome</keyword>
<dbReference type="EMBL" id="MTSE01000015">
    <property type="protein sequence ID" value="OUJ71671.1"/>
    <property type="molecule type" value="Genomic_DNA"/>
</dbReference>
<evidence type="ECO:0000313" key="2">
    <source>
        <dbReference type="Proteomes" id="UP000194873"/>
    </source>
</evidence>
<name>A0A243WA76_9BACT</name>
<protein>
    <submittedName>
        <fullName evidence="1">Uncharacterized protein</fullName>
    </submittedName>
</protein>
<accession>A0A243WA76</accession>
<dbReference type="AlphaFoldDB" id="A0A243WA76"/>
<dbReference type="Proteomes" id="UP000194873">
    <property type="component" value="Unassembled WGS sequence"/>
</dbReference>
<comment type="caution">
    <text evidence="1">The sequence shown here is derived from an EMBL/GenBank/DDBJ whole genome shotgun (WGS) entry which is preliminary data.</text>
</comment>
<reference evidence="1 2" key="1">
    <citation type="submission" date="2017-01" db="EMBL/GenBank/DDBJ databases">
        <title>A new Hymenobacter.</title>
        <authorList>
            <person name="Liang Y."/>
            <person name="Feng F."/>
        </authorList>
    </citation>
    <scope>NUCLEOTIDE SEQUENCE [LARGE SCALE GENOMIC DNA]</scope>
    <source>
        <strain evidence="1">MIMBbqt21</strain>
    </source>
</reference>
<gene>
    <name evidence="1" type="ORF">BXP70_21580</name>
</gene>
<organism evidence="1 2">
    <name type="scientific">Hymenobacter crusticola</name>
    <dbReference type="NCBI Taxonomy" id="1770526"/>
    <lineage>
        <taxon>Bacteria</taxon>
        <taxon>Pseudomonadati</taxon>
        <taxon>Bacteroidota</taxon>
        <taxon>Cytophagia</taxon>
        <taxon>Cytophagales</taxon>
        <taxon>Hymenobacteraceae</taxon>
        <taxon>Hymenobacter</taxon>
    </lineage>
</organism>